<dbReference type="GO" id="GO:0022857">
    <property type="term" value="F:transmembrane transporter activity"/>
    <property type="evidence" value="ECO:0007669"/>
    <property type="project" value="InterPro"/>
</dbReference>
<evidence type="ECO:0000256" key="8">
    <source>
        <dbReference type="ARBA" id="ARBA00049119"/>
    </source>
</evidence>
<dbReference type="Proteomes" id="UP000193467">
    <property type="component" value="Unassembled WGS sequence"/>
</dbReference>
<feature type="transmembrane region" description="Helical" evidence="9">
    <location>
        <begin position="447"/>
        <end position="468"/>
    </location>
</feature>
<dbReference type="InParanoid" id="A0A1Y2G4Y5"/>
<evidence type="ECO:0000259" key="10">
    <source>
        <dbReference type="PROSITE" id="PS50850"/>
    </source>
</evidence>
<comment type="similarity">
    <text evidence="2">Belongs to the major facilitator superfamily. Sugar transporter (TC 2.A.1.1) family.</text>
</comment>
<gene>
    <name evidence="11" type="ORF">BCR35DRAFT_350036</name>
</gene>
<evidence type="ECO:0000256" key="7">
    <source>
        <dbReference type="ARBA" id="ARBA00023136"/>
    </source>
</evidence>
<feature type="transmembrane region" description="Helical" evidence="9">
    <location>
        <begin position="340"/>
        <end position="361"/>
    </location>
</feature>
<keyword evidence="3" id="KW-0813">Transport</keyword>
<evidence type="ECO:0000256" key="1">
    <source>
        <dbReference type="ARBA" id="ARBA00004651"/>
    </source>
</evidence>
<dbReference type="InterPro" id="IPR005828">
    <property type="entry name" value="MFS_sugar_transport-like"/>
</dbReference>
<keyword evidence="7 9" id="KW-0472">Membrane</keyword>
<dbReference type="Pfam" id="PF00083">
    <property type="entry name" value="Sugar_tr"/>
    <property type="match status" value="2"/>
</dbReference>
<accession>A0A1Y2G4Y5</accession>
<evidence type="ECO:0000256" key="6">
    <source>
        <dbReference type="ARBA" id="ARBA00022989"/>
    </source>
</evidence>
<dbReference type="EMBL" id="MCGR01000004">
    <property type="protein sequence ID" value="ORY90306.1"/>
    <property type="molecule type" value="Genomic_DNA"/>
</dbReference>
<protein>
    <submittedName>
        <fullName evidence="11">General substrate transporter</fullName>
    </submittedName>
</protein>
<dbReference type="AlphaFoldDB" id="A0A1Y2G4Y5"/>
<evidence type="ECO:0000256" key="5">
    <source>
        <dbReference type="ARBA" id="ARBA00022692"/>
    </source>
</evidence>
<feature type="transmembrane region" description="Helical" evidence="9">
    <location>
        <begin position="152"/>
        <end position="172"/>
    </location>
</feature>
<name>A0A1Y2G4Y5_9BASI</name>
<dbReference type="PROSITE" id="PS50850">
    <property type="entry name" value="MFS"/>
    <property type="match status" value="1"/>
</dbReference>
<feature type="transmembrane region" description="Helical" evidence="9">
    <location>
        <begin position="381"/>
        <end position="404"/>
    </location>
</feature>
<keyword evidence="5 9" id="KW-0812">Transmembrane</keyword>
<evidence type="ECO:0000256" key="3">
    <source>
        <dbReference type="ARBA" id="ARBA00022448"/>
    </source>
</evidence>
<dbReference type="STRING" id="106004.A0A1Y2G4Y5"/>
<keyword evidence="6 9" id="KW-1133">Transmembrane helix</keyword>
<comment type="caution">
    <text evidence="11">The sequence shown here is derived from an EMBL/GenBank/DDBJ whole genome shotgun (WGS) entry which is preliminary data.</text>
</comment>
<dbReference type="InterPro" id="IPR050814">
    <property type="entry name" value="Myo-inositol_Transporter"/>
</dbReference>
<dbReference type="OrthoDB" id="6339427at2759"/>
<comment type="catalytic activity">
    <reaction evidence="8">
        <text>myo-inositol(out) + H(+)(out) = myo-inositol(in) + H(+)(in)</text>
        <dbReference type="Rhea" id="RHEA:60364"/>
        <dbReference type="ChEBI" id="CHEBI:15378"/>
        <dbReference type="ChEBI" id="CHEBI:17268"/>
    </reaction>
</comment>
<feature type="transmembrane region" description="Helical" evidence="9">
    <location>
        <begin position="301"/>
        <end position="328"/>
    </location>
</feature>
<sequence>MPSFLASKDNSKPTGQQQFIETADPGLVGIRDDLIIADGEKDITGFVWYLSLVAGISGFLYGWDTAVVGGALANIGDALGHNLDSVEQEWAVASLSAGAIVGTLIGGSFSDKIGRKGVLIIGDVLFLLGGILICASYSLAQFIVAPSMHRGRIVAVQSVMITGGQLCAYAVSAGLENIYGGWRILFALSLPFALGQGIAMHWLPETPRFAVLSGKIDGARKTLGRIYPKASEEQLDMKLKVIELATEVSVSLKRKHPSIMGRIYAVCTTPQYLRCTVCAAVVFLGQQLSGWNSFLYYSSTLFGAAGFTNTSAVGILVAGINCIFTVFSMFTMDRIGRRRMFLIGVPIMAFSLVIAAVAFHFMTMSTAGKLLDGQDYPKKWVGLMLGMMCFFIVGYAPSLGTIAYTTIELIPLEVRGIGSSIAVTFQWGGNLIISSTFLTMLNSLGAAGTYGLFAGFCFLTFVFIYFAYPESAGLTLEETGTLFNDGFGVKKADQIRHAKANKRDLEGAGSVDDK</sequence>
<dbReference type="SUPFAM" id="SSF103473">
    <property type="entry name" value="MFS general substrate transporter"/>
    <property type="match status" value="1"/>
</dbReference>
<reference evidence="11 12" key="1">
    <citation type="submission" date="2016-07" db="EMBL/GenBank/DDBJ databases">
        <title>Pervasive Adenine N6-methylation of Active Genes in Fungi.</title>
        <authorList>
            <consortium name="DOE Joint Genome Institute"/>
            <person name="Mondo S.J."/>
            <person name="Dannebaum R.O."/>
            <person name="Kuo R.C."/>
            <person name="Labutti K."/>
            <person name="Haridas S."/>
            <person name="Kuo A."/>
            <person name="Salamov A."/>
            <person name="Ahrendt S.R."/>
            <person name="Lipzen A."/>
            <person name="Sullivan W."/>
            <person name="Andreopoulos W.B."/>
            <person name="Clum A."/>
            <person name="Lindquist E."/>
            <person name="Daum C."/>
            <person name="Ramamoorthy G.K."/>
            <person name="Gryganskyi A."/>
            <person name="Culley D."/>
            <person name="Magnuson J.K."/>
            <person name="James T.Y."/>
            <person name="O'Malley M.A."/>
            <person name="Stajich J.E."/>
            <person name="Spatafora J.W."/>
            <person name="Visel A."/>
            <person name="Grigoriev I.V."/>
        </authorList>
    </citation>
    <scope>NUCLEOTIDE SEQUENCE [LARGE SCALE GENOMIC DNA]</scope>
    <source>
        <strain evidence="11 12">62-1032</strain>
    </source>
</reference>
<dbReference type="GO" id="GO:0015791">
    <property type="term" value="P:polyol transmembrane transport"/>
    <property type="evidence" value="ECO:0007669"/>
    <property type="project" value="UniProtKB-ARBA"/>
</dbReference>
<comment type="subcellular location">
    <subcellularLocation>
        <location evidence="1">Cell membrane</location>
        <topology evidence="1">Multi-pass membrane protein</topology>
    </subcellularLocation>
</comment>
<dbReference type="InterPro" id="IPR020846">
    <property type="entry name" value="MFS_dom"/>
</dbReference>
<dbReference type="GO" id="GO:0005886">
    <property type="term" value="C:plasma membrane"/>
    <property type="evidence" value="ECO:0007669"/>
    <property type="project" value="UniProtKB-SubCell"/>
</dbReference>
<evidence type="ECO:0000256" key="9">
    <source>
        <dbReference type="SAM" id="Phobius"/>
    </source>
</evidence>
<feature type="transmembrane region" description="Helical" evidence="9">
    <location>
        <begin position="416"/>
        <end position="441"/>
    </location>
</feature>
<feature type="domain" description="Major facilitator superfamily (MFS) profile" evidence="10">
    <location>
        <begin position="50"/>
        <end position="472"/>
    </location>
</feature>
<evidence type="ECO:0000256" key="2">
    <source>
        <dbReference type="ARBA" id="ARBA00010992"/>
    </source>
</evidence>
<feature type="transmembrane region" description="Helical" evidence="9">
    <location>
        <begin position="46"/>
        <end position="63"/>
    </location>
</feature>
<dbReference type="Gene3D" id="1.20.1250.20">
    <property type="entry name" value="MFS general substrate transporter like domains"/>
    <property type="match status" value="1"/>
</dbReference>
<dbReference type="InterPro" id="IPR005829">
    <property type="entry name" value="Sugar_transporter_CS"/>
</dbReference>
<evidence type="ECO:0000313" key="12">
    <source>
        <dbReference type="Proteomes" id="UP000193467"/>
    </source>
</evidence>
<feature type="transmembrane region" description="Helical" evidence="9">
    <location>
        <begin position="117"/>
        <end position="140"/>
    </location>
</feature>
<dbReference type="GO" id="GO:0015798">
    <property type="term" value="P:myo-inositol transport"/>
    <property type="evidence" value="ECO:0007669"/>
    <property type="project" value="UniProtKB-ARBA"/>
</dbReference>
<dbReference type="InterPro" id="IPR003663">
    <property type="entry name" value="Sugar/inositol_transpt"/>
</dbReference>
<keyword evidence="4" id="KW-1003">Cell membrane</keyword>
<feature type="transmembrane region" description="Helical" evidence="9">
    <location>
        <begin position="90"/>
        <end position="110"/>
    </location>
</feature>
<dbReference type="PANTHER" id="PTHR48020:SF12">
    <property type="entry name" value="PROTON MYO-INOSITOL COTRANSPORTER"/>
    <property type="match status" value="1"/>
</dbReference>
<organism evidence="11 12">
    <name type="scientific">Leucosporidium creatinivorum</name>
    <dbReference type="NCBI Taxonomy" id="106004"/>
    <lineage>
        <taxon>Eukaryota</taxon>
        <taxon>Fungi</taxon>
        <taxon>Dikarya</taxon>
        <taxon>Basidiomycota</taxon>
        <taxon>Pucciniomycotina</taxon>
        <taxon>Microbotryomycetes</taxon>
        <taxon>Leucosporidiales</taxon>
        <taxon>Leucosporidium</taxon>
    </lineage>
</organism>
<dbReference type="PANTHER" id="PTHR48020">
    <property type="entry name" value="PROTON MYO-INOSITOL COTRANSPORTER"/>
    <property type="match status" value="1"/>
</dbReference>
<evidence type="ECO:0000256" key="4">
    <source>
        <dbReference type="ARBA" id="ARBA00022475"/>
    </source>
</evidence>
<evidence type="ECO:0000313" key="11">
    <source>
        <dbReference type="EMBL" id="ORY90306.1"/>
    </source>
</evidence>
<dbReference type="InterPro" id="IPR036259">
    <property type="entry name" value="MFS_trans_sf"/>
</dbReference>
<keyword evidence="12" id="KW-1185">Reference proteome</keyword>
<dbReference type="PRINTS" id="PR00171">
    <property type="entry name" value="SUGRTRNSPORT"/>
</dbReference>
<proteinExistence type="inferred from homology"/>
<dbReference type="PROSITE" id="PS00216">
    <property type="entry name" value="SUGAR_TRANSPORT_1"/>
    <property type="match status" value="1"/>
</dbReference>